<dbReference type="InterPro" id="IPR049326">
    <property type="entry name" value="Rhodopsin_dom_fungi"/>
</dbReference>
<keyword evidence="1" id="KW-1133">Transmembrane helix</keyword>
<name>A0A1T3CX63_9HYPO</name>
<sequence>MITIVMRIWVRGCSMKSFGWDDWAMASLLIFFSFQQALLYFFLEFGAGMHITEVMQDHPEWMTILLKVDTSL</sequence>
<proteinExistence type="predicted"/>
<gene>
    <name evidence="3" type="ORF">A0O28_0078560</name>
</gene>
<keyword evidence="1" id="KW-0812">Transmembrane</keyword>
<keyword evidence="4" id="KW-1185">Reference proteome</keyword>
<keyword evidence="1" id="KW-0472">Membrane</keyword>
<evidence type="ECO:0000313" key="3">
    <source>
        <dbReference type="EMBL" id="OPB45646.1"/>
    </source>
</evidence>
<organism evidence="3 4">
    <name type="scientific">Trichoderma guizhouense</name>
    <dbReference type="NCBI Taxonomy" id="1491466"/>
    <lineage>
        <taxon>Eukaryota</taxon>
        <taxon>Fungi</taxon>
        <taxon>Dikarya</taxon>
        <taxon>Ascomycota</taxon>
        <taxon>Pezizomycotina</taxon>
        <taxon>Sordariomycetes</taxon>
        <taxon>Hypocreomycetidae</taxon>
        <taxon>Hypocreales</taxon>
        <taxon>Hypocreaceae</taxon>
        <taxon>Trichoderma</taxon>
    </lineage>
</organism>
<accession>A0A1T3CX63</accession>
<evidence type="ECO:0000313" key="4">
    <source>
        <dbReference type="Proteomes" id="UP000191004"/>
    </source>
</evidence>
<feature type="transmembrane region" description="Helical" evidence="1">
    <location>
        <begin position="23"/>
        <end position="43"/>
    </location>
</feature>
<evidence type="ECO:0000256" key="1">
    <source>
        <dbReference type="SAM" id="Phobius"/>
    </source>
</evidence>
<dbReference type="Pfam" id="PF20684">
    <property type="entry name" value="Fung_rhodopsin"/>
    <property type="match status" value="1"/>
</dbReference>
<protein>
    <recommendedName>
        <fullName evidence="2">Rhodopsin domain-containing protein</fullName>
    </recommendedName>
</protein>
<reference evidence="3 4" key="1">
    <citation type="submission" date="2016-04" db="EMBL/GenBank/DDBJ databases">
        <title>Multiple horizontal gene transfer events from other fungi enriched the ability of the initially mycotrophic fungus Trichoderma (Ascomycota) to feed on dead plant biomass.</title>
        <authorList>
            <person name="Atanasova L."/>
            <person name="Chenthamara K."/>
            <person name="Zhang J."/>
            <person name="Grujic M."/>
            <person name="Henrissat B."/>
            <person name="Kuo A."/>
            <person name="Aertz A."/>
            <person name="Salamov A."/>
            <person name="Lipzen A."/>
            <person name="Labutti K."/>
            <person name="Barry K."/>
            <person name="Miao Y."/>
            <person name="Rahimi M.J."/>
            <person name="Shen Q."/>
            <person name="Grigoriev I.V."/>
            <person name="Kubicek C.P."/>
            <person name="Druzhinina I.S."/>
        </authorList>
    </citation>
    <scope>NUCLEOTIDE SEQUENCE [LARGE SCALE GENOMIC DNA]</scope>
    <source>
        <strain evidence="3 4">NJAU 4742</strain>
    </source>
</reference>
<dbReference type="EMBL" id="LVVK01000005">
    <property type="protein sequence ID" value="OPB45646.1"/>
    <property type="molecule type" value="Genomic_DNA"/>
</dbReference>
<evidence type="ECO:0000259" key="2">
    <source>
        <dbReference type="Pfam" id="PF20684"/>
    </source>
</evidence>
<dbReference type="AlphaFoldDB" id="A0A1T3CX63"/>
<dbReference type="Proteomes" id="UP000191004">
    <property type="component" value="Unassembled WGS sequence"/>
</dbReference>
<feature type="domain" description="Rhodopsin" evidence="2">
    <location>
        <begin position="6"/>
        <end position="60"/>
    </location>
</feature>
<comment type="caution">
    <text evidence="3">The sequence shown here is derived from an EMBL/GenBank/DDBJ whole genome shotgun (WGS) entry which is preliminary data.</text>
</comment>